<feature type="region of interest" description="Disordered" evidence="1">
    <location>
        <begin position="504"/>
        <end position="568"/>
    </location>
</feature>
<reference evidence="2" key="1">
    <citation type="submission" date="2023-08" db="EMBL/GenBank/DDBJ databases">
        <title>Black Yeasts Isolated from many extreme environments.</title>
        <authorList>
            <person name="Coleine C."/>
            <person name="Stajich J.E."/>
            <person name="Selbmann L."/>
        </authorList>
    </citation>
    <scope>NUCLEOTIDE SEQUENCE</scope>
    <source>
        <strain evidence="2">CCFEE 5810</strain>
    </source>
</reference>
<dbReference type="AlphaFoldDB" id="A0AAN7W214"/>
<feature type="compositionally biased region" description="Low complexity" evidence="1">
    <location>
        <begin position="543"/>
        <end position="558"/>
    </location>
</feature>
<evidence type="ECO:0000313" key="3">
    <source>
        <dbReference type="Proteomes" id="UP001310594"/>
    </source>
</evidence>
<evidence type="ECO:0008006" key="4">
    <source>
        <dbReference type="Google" id="ProtNLM"/>
    </source>
</evidence>
<organism evidence="2 3">
    <name type="scientific">Elasticomyces elasticus</name>
    <dbReference type="NCBI Taxonomy" id="574655"/>
    <lineage>
        <taxon>Eukaryota</taxon>
        <taxon>Fungi</taxon>
        <taxon>Dikarya</taxon>
        <taxon>Ascomycota</taxon>
        <taxon>Pezizomycotina</taxon>
        <taxon>Dothideomycetes</taxon>
        <taxon>Dothideomycetidae</taxon>
        <taxon>Mycosphaerellales</taxon>
        <taxon>Teratosphaeriaceae</taxon>
        <taxon>Elasticomyces</taxon>
    </lineage>
</organism>
<feature type="compositionally biased region" description="Low complexity" evidence="1">
    <location>
        <begin position="518"/>
        <end position="531"/>
    </location>
</feature>
<protein>
    <recommendedName>
        <fullName evidence="4">F-box domain-containing protein</fullName>
    </recommendedName>
</protein>
<dbReference type="EMBL" id="JAVRQU010000021">
    <property type="protein sequence ID" value="KAK5691510.1"/>
    <property type="molecule type" value="Genomic_DNA"/>
</dbReference>
<evidence type="ECO:0000313" key="2">
    <source>
        <dbReference type="EMBL" id="KAK5691510.1"/>
    </source>
</evidence>
<gene>
    <name evidence="2" type="ORF">LTR97_011503</name>
</gene>
<accession>A0AAN7W214</accession>
<feature type="compositionally biased region" description="Low complexity" evidence="1">
    <location>
        <begin position="453"/>
        <end position="480"/>
    </location>
</feature>
<proteinExistence type="predicted"/>
<evidence type="ECO:0000256" key="1">
    <source>
        <dbReference type="SAM" id="MobiDB-lite"/>
    </source>
</evidence>
<dbReference type="Proteomes" id="UP001310594">
    <property type="component" value="Unassembled WGS sequence"/>
</dbReference>
<sequence>MCQPLGRRQRAERQQGQYVRWMRKNSMTHDEQRDGIAKALEHQQKLGHAISLLRHQQGALGVSSERANGDVANIMADMETFVQGLDALFSDFLSPVFYNEKQPLLAMDDTSAAQKVFDLPELLELVLEYVEEVDVLRFHQVNRSARASIDGSPRLQSRLSLRIDSTDKPRRYPFGNVNSMTPMISGFRCNPCTPGRRYHVDAPGPFPEDRVLVEARFELPVGGVGKIDTRCRSMHIAQPPIKDVQLRLRCCDKASLNEHKNGIHSDVGVTIGDLWDAAVKAQEKHRLCPHALRSLHDTDGFVVPKPFFVAYVAAKLPEEPAVKRTIYCPPAPTPLEAIEAATQHRANEERMGAYMAYKWKAHADKSTIMTLKEFEAAGLLPEYLAVVEREGRPTGQGPGAMAHFTPQQVMQQQQMQASMQSNPQMMMQHQARLMQHQQQLNAQAFSQNGMMGLQPHQQSQQHQAALQQQQLAMQHANSQQSNPGQPLSVQVHTFSAPFQQTASYQYASNPPFPPPPNQLAQPLAPLHPTQASQPVQAGPINLPPLQQLLTTLPQQQQPGATHDNHPQQ</sequence>
<comment type="caution">
    <text evidence="2">The sequence shown here is derived from an EMBL/GenBank/DDBJ whole genome shotgun (WGS) entry which is preliminary data.</text>
</comment>
<name>A0AAN7W214_9PEZI</name>
<feature type="region of interest" description="Disordered" evidence="1">
    <location>
        <begin position="452"/>
        <end position="488"/>
    </location>
</feature>